<keyword evidence="2" id="KW-1185">Reference proteome</keyword>
<reference evidence="1 2" key="1">
    <citation type="submission" date="2019-06" db="EMBL/GenBank/DDBJ databases">
        <authorList>
            <person name="Li M."/>
        </authorList>
    </citation>
    <scope>NUCLEOTIDE SEQUENCE [LARGE SCALE GENOMIC DNA]</scope>
    <source>
        <strain evidence="1 2">BGMRC6574</strain>
    </source>
</reference>
<dbReference type="EMBL" id="VHLH01000035">
    <property type="protein sequence ID" value="TPW26197.1"/>
    <property type="molecule type" value="Genomic_DNA"/>
</dbReference>
<organism evidence="1 2">
    <name type="scientific">Pararhizobium mangrovi</name>
    <dbReference type="NCBI Taxonomy" id="2590452"/>
    <lineage>
        <taxon>Bacteria</taxon>
        <taxon>Pseudomonadati</taxon>
        <taxon>Pseudomonadota</taxon>
        <taxon>Alphaproteobacteria</taxon>
        <taxon>Hyphomicrobiales</taxon>
        <taxon>Rhizobiaceae</taxon>
        <taxon>Rhizobium/Agrobacterium group</taxon>
        <taxon>Pararhizobium</taxon>
    </lineage>
</organism>
<accession>A0A506U2V4</accession>
<gene>
    <name evidence="1" type="ORF">FJU11_15955</name>
</gene>
<dbReference type="AlphaFoldDB" id="A0A506U2V4"/>
<dbReference type="Proteomes" id="UP000320314">
    <property type="component" value="Unassembled WGS sequence"/>
</dbReference>
<evidence type="ECO:0000313" key="2">
    <source>
        <dbReference type="Proteomes" id="UP000320314"/>
    </source>
</evidence>
<dbReference type="Pfam" id="PF11164">
    <property type="entry name" value="DUF2948"/>
    <property type="match status" value="1"/>
</dbReference>
<comment type="caution">
    <text evidence="1">The sequence shown here is derived from an EMBL/GenBank/DDBJ whole genome shotgun (WGS) entry which is preliminary data.</text>
</comment>
<proteinExistence type="predicted"/>
<evidence type="ECO:0000313" key="1">
    <source>
        <dbReference type="EMBL" id="TPW26197.1"/>
    </source>
</evidence>
<name>A0A506U2V4_9HYPH</name>
<dbReference type="OrthoDB" id="9806367at2"/>
<dbReference type="RefSeq" id="WP_141168076.1">
    <property type="nucleotide sequence ID" value="NZ_VHLH01000035.1"/>
</dbReference>
<protein>
    <submittedName>
        <fullName evidence="1">DUF2948 family protein</fullName>
    </submittedName>
</protein>
<dbReference type="InterPro" id="IPR021335">
    <property type="entry name" value="DUF2948"/>
</dbReference>
<sequence length="149" mass="17028">MDEDRRLKLYGLDTEDLGIVSAHAQDAIVKVGDMEYVPRRHQFSLVCNRFVWEKAGGRNQRRFERRHAVLHFDRVQRVRIFGVDRGRPDTVLSLLSLTYTPSGEPPSGEIELVFADDVSVVLDVECIEVELADQAGAWETDRKPRHPVS</sequence>